<dbReference type="GO" id="GO:0007059">
    <property type="term" value="P:chromosome segregation"/>
    <property type="evidence" value="ECO:0007669"/>
    <property type="project" value="TreeGrafter"/>
</dbReference>
<dbReference type="Gene3D" id="1.10.10.2830">
    <property type="match status" value="1"/>
</dbReference>
<dbReference type="Pfam" id="PF08535">
    <property type="entry name" value="KorB"/>
    <property type="match status" value="1"/>
</dbReference>
<evidence type="ECO:0000313" key="5">
    <source>
        <dbReference type="Proteomes" id="UP000293398"/>
    </source>
</evidence>
<dbReference type="InterPro" id="IPR004437">
    <property type="entry name" value="ParB/RepB/Spo0J"/>
</dbReference>
<feature type="domain" description="ParB-like N-terminal" evidence="3">
    <location>
        <begin position="31"/>
        <end position="122"/>
    </location>
</feature>
<dbReference type="Proteomes" id="UP000293398">
    <property type="component" value="Unassembled WGS sequence"/>
</dbReference>
<dbReference type="AlphaFoldDB" id="A0A4Q7V6Y2"/>
<dbReference type="Gene3D" id="3.90.1530.30">
    <property type="match status" value="1"/>
</dbReference>
<name>A0A4Q7V6Y2_9BURK</name>
<dbReference type="InterPro" id="IPR050336">
    <property type="entry name" value="Chromosome_partition/occlusion"/>
</dbReference>
<dbReference type="OrthoDB" id="9802051at2"/>
<feature type="region of interest" description="Disordered" evidence="2">
    <location>
        <begin position="216"/>
        <end position="271"/>
    </location>
</feature>
<dbReference type="GO" id="GO:0003677">
    <property type="term" value="F:DNA binding"/>
    <property type="evidence" value="ECO:0007669"/>
    <property type="project" value="InterPro"/>
</dbReference>
<dbReference type="SMART" id="SM00470">
    <property type="entry name" value="ParB"/>
    <property type="match status" value="1"/>
</dbReference>
<dbReference type="InterPro" id="IPR036086">
    <property type="entry name" value="ParB/Sulfiredoxin_sf"/>
</dbReference>
<evidence type="ECO:0000259" key="3">
    <source>
        <dbReference type="SMART" id="SM00470"/>
    </source>
</evidence>
<evidence type="ECO:0000313" key="4">
    <source>
        <dbReference type="EMBL" id="RZT91190.1"/>
    </source>
</evidence>
<feature type="compositionally biased region" description="Basic and acidic residues" evidence="2">
    <location>
        <begin position="216"/>
        <end position="226"/>
    </location>
</feature>
<dbReference type="SUPFAM" id="SSF110849">
    <property type="entry name" value="ParB/Sulfiredoxin"/>
    <property type="match status" value="1"/>
</dbReference>
<dbReference type="SUPFAM" id="SSF109709">
    <property type="entry name" value="KorB DNA-binding domain-like"/>
    <property type="match status" value="1"/>
</dbReference>
<comment type="caution">
    <text evidence="4">The sequence shown here is derived from an EMBL/GenBank/DDBJ whole genome shotgun (WGS) entry which is preliminary data.</text>
</comment>
<proteinExistence type="inferred from homology"/>
<evidence type="ECO:0000256" key="1">
    <source>
        <dbReference type="ARBA" id="ARBA00006295"/>
    </source>
</evidence>
<dbReference type="EMBL" id="SHKO01000006">
    <property type="protein sequence ID" value="RZT91190.1"/>
    <property type="molecule type" value="Genomic_DNA"/>
</dbReference>
<keyword evidence="5" id="KW-1185">Reference proteome</keyword>
<dbReference type="PANTHER" id="PTHR33375">
    <property type="entry name" value="CHROMOSOME-PARTITIONING PROTEIN PARB-RELATED"/>
    <property type="match status" value="1"/>
</dbReference>
<dbReference type="Pfam" id="PF02195">
    <property type="entry name" value="ParB_N"/>
    <property type="match status" value="1"/>
</dbReference>
<dbReference type="PANTHER" id="PTHR33375:SF1">
    <property type="entry name" value="CHROMOSOME-PARTITIONING PROTEIN PARB-RELATED"/>
    <property type="match status" value="1"/>
</dbReference>
<gene>
    <name evidence="4" type="ORF">EV681_4543</name>
</gene>
<accession>A0A4Q7V6Y2</accession>
<comment type="similarity">
    <text evidence="1">Belongs to the ParB family.</text>
</comment>
<dbReference type="InterPro" id="IPR003115">
    <property type="entry name" value="ParB_N"/>
</dbReference>
<reference evidence="4 5" key="1">
    <citation type="submission" date="2019-02" db="EMBL/GenBank/DDBJ databases">
        <title>Genomic Encyclopedia of Type Strains, Phase IV (KMG-IV): sequencing the most valuable type-strain genomes for metagenomic binning, comparative biology and taxonomic classification.</title>
        <authorList>
            <person name="Goeker M."/>
        </authorList>
    </citation>
    <scope>NUCLEOTIDE SEQUENCE [LARGE SCALE GENOMIC DNA]</scope>
    <source>
        <strain evidence="4 5">DSM 23814</strain>
    </source>
</reference>
<protein>
    <submittedName>
        <fullName evidence="4">ParB/RepB/Spo0J family partition protein</fullName>
    </submittedName>
</protein>
<dbReference type="InterPro" id="IPR013741">
    <property type="entry name" value="KorB_domain"/>
</dbReference>
<dbReference type="RefSeq" id="WP_130305296.1">
    <property type="nucleotide sequence ID" value="NZ_SHKO01000006.1"/>
</dbReference>
<dbReference type="CDD" id="cd16393">
    <property type="entry name" value="SPO0J_N"/>
    <property type="match status" value="1"/>
</dbReference>
<organism evidence="4 5">
    <name type="scientific">Advenella incenata</name>
    <dbReference type="NCBI Taxonomy" id="267800"/>
    <lineage>
        <taxon>Bacteria</taxon>
        <taxon>Pseudomonadati</taxon>
        <taxon>Pseudomonadota</taxon>
        <taxon>Betaproteobacteria</taxon>
        <taxon>Burkholderiales</taxon>
        <taxon>Alcaligenaceae</taxon>
    </lineage>
</organism>
<dbReference type="GO" id="GO:0005694">
    <property type="term" value="C:chromosome"/>
    <property type="evidence" value="ECO:0007669"/>
    <property type="project" value="TreeGrafter"/>
</dbReference>
<evidence type="ECO:0000256" key="2">
    <source>
        <dbReference type="SAM" id="MobiDB-lite"/>
    </source>
</evidence>
<sequence length="375" mass="41439">MNAKNPLLAKTQNLGSKIKNFSSEQSKTPDGLVELEKIIVQEQVRKEFEDGDNSLQEMAEDIAIRGVLQPILIRPSAGGKFILVAGERRFRAAKLAGLKTIPALIKEMTEEEADEAQFIENIHRKNLTLQEQATRIQRDLDKFGGDVDAVLKKYNKEKTGKAWVSKMLSLLDLPEQTQRLIDENITADKEVINSVKQIEKHDPDKAKEVVDTLKNSRKDGAGKAREIASSAKVATKRKKTQNGTEKISDNKQDDSLSIAAPRNRDAEQPSEVVSIFPDAIKPTVDNVGAQENTHNVEDMTLEDLQKMEPALKEHFESGSTATDWTSDVLKGLKSGTFGHTGQPAANLAAYAQGFSKNTDKLDLALTLQAIQEVKE</sequence>
<dbReference type="NCBIfam" id="TIGR00180">
    <property type="entry name" value="parB_part"/>
    <property type="match status" value="1"/>
</dbReference>